<evidence type="ECO:0000313" key="6">
    <source>
        <dbReference type="Proteomes" id="UP000242715"/>
    </source>
</evidence>
<feature type="domain" description="Replication protein A 70 kDa DNA-binding subunit B/D first OB fold" evidence="2">
    <location>
        <begin position="5"/>
        <end position="105"/>
    </location>
</feature>
<dbReference type="Gene3D" id="3.40.50.300">
    <property type="entry name" value="P-loop containing nucleotide triphosphate hydrolases"/>
    <property type="match status" value="2"/>
</dbReference>
<evidence type="ECO:0000259" key="3">
    <source>
        <dbReference type="Pfam" id="PF05970"/>
    </source>
</evidence>
<dbReference type="GO" id="GO:0000723">
    <property type="term" value="P:telomere maintenance"/>
    <property type="evidence" value="ECO:0007669"/>
    <property type="project" value="InterPro"/>
</dbReference>
<keyword evidence="6" id="KW-1185">Reference proteome</keyword>
<dbReference type="InterPro" id="IPR012340">
    <property type="entry name" value="NA-bd_OB-fold"/>
</dbReference>
<reference evidence="6" key="1">
    <citation type="journal article" date="2017" name="Front. Plant Sci.">
        <title>Climate Clever Clovers: New Paradigm to Reduce the Environmental Footprint of Ruminants by Breeding Low Methanogenic Forages Utilizing Haplotype Variation.</title>
        <authorList>
            <person name="Kaur P."/>
            <person name="Appels R."/>
            <person name="Bayer P.E."/>
            <person name="Keeble-Gagnere G."/>
            <person name="Wang J."/>
            <person name="Hirakawa H."/>
            <person name="Shirasawa K."/>
            <person name="Vercoe P."/>
            <person name="Stefanova K."/>
            <person name="Durmic Z."/>
            <person name="Nichols P."/>
            <person name="Revell C."/>
            <person name="Isobe S.N."/>
            <person name="Edwards D."/>
            <person name="Erskine W."/>
        </authorList>
    </citation>
    <scope>NUCLEOTIDE SEQUENCE [LARGE SCALE GENOMIC DNA]</scope>
    <source>
        <strain evidence="6">cv. Daliak</strain>
    </source>
</reference>
<gene>
    <name evidence="5" type="ORF">TSUD_284940</name>
</gene>
<keyword evidence="1" id="KW-0233">DNA recombination</keyword>
<dbReference type="InterPro" id="IPR010285">
    <property type="entry name" value="DNA_helicase_pif1-like_DEAD"/>
</dbReference>
<dbReference type="Proteomes" id="UP000242715">
    <property type="component" value="Unassembled WGS sequence"/>
</dbReference>
<comment type="similarity">
    <text evidence="1">Belongs to the helicase family.</text>
</comment>
<keyword evidence="1" id="KW-0067">ATP-binding</keyword>
<dbReference type="Pfam" id="PF21530">
    <property type="entry name" value="Pif1_2B_dom"/>
    <property type="match status" value="1"/>
</dbReference>
<dbReference type="PANTHER" id="PTHR10492:SF78">
    <property type="entry name" value="ATP-DEPENDENT DNA HELICASE"/>
    <property type="match status" value="1"/>
</dbReference>
<evidence type="ECO:0000259" key="2">
    <source>
        <dbReference type="Pfam" id="PF02721"/>
    </source>
</evidence>
<comment type="catalytic activity">
    <reaction evidence="1">
        <text>ATP + H2O = ADP + phosphate + H(+)</text>
        <dbReference type="Rhea" id="RHEA:13065"/>
        <dbReference type="ChEBI" id="CHEBI:15377"/>
        <dbReference type="ChEBI" id="CHEBI:15378"/>
        <dbReference type="ChEBI" id="CHEBI:30616"/>
        <dbReference type="ChEBI" id="CHEBI:43474"/>
        <dbReference type="ChEBI" id="CHEBI:456216"/>
        <dbReference type="EC" id="5.6.2.3"/>
    </reaction>
</comment>
<feature type="domain" description="DNA helicase Pif1-like DEAD-box helicase" evidence="3">
    <location>
        <begin position="504"/>
        <end position="583"/>
    </location>
</feature>
<protein>
    <recommendedName>
        <fullName evidence="1">ATP-dependent DNA helicase</fullName>
        <ecNumber evidence="1">5.6.2.3</ecNumber>
    </recommendedName>
</protein>
<accession>A0A2Z6PRG7</accession>
<feature type="domain" description="DNA helicase Pif1-like 2B" evidence="4">
    <location>
        <begin position="641"/>
        <end position="686"/>
    </location>
</feature>
<dbReference type="PANTHER" id="PTHR10492">
    <property type="match status" value="1"/>
</dbReference>
<evidence type="ECO:0000259" key="4">
    <source>
        <dbReference type="Pfam" id="PF21530"/>
    </source>
</evidence>
<dbReference type="InterPro" id="IPR027417">
    <property type="entry name" value="P-loop_NTPase"/>
</dbReference>
<keyword evidence="1" id="KW-0234">DNA repair</keyword>
<dbReference type="AlphaFoldDB" id="A0A2Z6PRG7"/>
<dbReference type="GO" id="GO:0016887">
    <property type="term" value="F:ATP hydrolysis activity"/>
    <property type="evidence" value="ECO:0007669"/>
    <property type="project" value="RHEA"/>
</dbReference>
<evidence type="ECO:0000313" key="5">
    <source>
        <dbReference type="EMBL" id="GAU49007.1"/>
    </source>
</evidence>
<dbReference type="GO" id="GO:0006281">
    <property type="term" value="P:DNA repair"/>
    <property type="evidence" value="ECO:0007669"/>
    <property type="project" value="UniProtKB-KW"/>
</dbReference>
<dbReference type="SUPFAM" id="SSF52540">
    <property type="entry name" value="P-loop containing nucleoside triphosphate hydrolases"/>
    <property type="match status" value="2"/>
</dbReference>
<name>A0A2Z6PRG7_TRISU</name>
<keyword evidence="1" id="KW-0347">Helicase</keyword>
<dbReference type="EMBL" id="DF974506">
    <property type="protein sequence ID" value="GAU49007.1"/>
    <property type="molecule type" value="Genomic_DNA"/>
</dbReference>
<dbReference type="CDD" id="cd04480">
    <property type="entry name" value="RPA1_DBD_A_like"/>
    <property type="match status" value="1"/>
</dbReference>
<dbReference type="Pfam" id="PF02721">
    <property type="entry name" value="DUF223"/>
    <property type="match status" value="1"/>
</dbReference>
<keyword evidence="1" id="KW-0227">DNA damage</keyword>
<comment type="cofactor">
    <cofactor evidence="1">
        <name>Mg(2+)</name>
        <dbReference type="ChEBI" id="CHEBI:18420"/>
    </cofactor>
</comment>
<dbReference type="InterPro" id="IPR003871">
    <property type="entry name" value="RFA1B/D_OB_1st"/>
</dbReference>
<evidence type="ECO:0000256" key="1">
    <source>
        <dbReference type="RuleBase" id="RU363044"/>
    </source>
</evidence>
<dbReference type="OrthoDB" id="1388814at2759"/>
<dbReference type="GO" id="GO:0043139">
    <property type="term" value="F:5'-3' DNA helicase activity"/>
    <property type="evidence" value="ECO:0007669"/>
    <property type="project" value="UniProtKB-EC"/>
</dbReference>
<keyword evidence="1" id="KW-0547">Nucleotide-binding</keyword>
<keyword evidence="1" id="KW-0378">Hydrolase</keyword>
<sequence>MARNFEFIKDITDQKDLWKIAVKVKDKWNAMKDGKEYTQMVVVDAKGDDIFIIVPNELKVKFEKEIPIVKKNTYCMQNFNVSKNEEKFKASHHEFMLKFNGGTRVFDANLHEIIVPVKFKDFAEIKSGNFREDYLYDIIGAVDEICYTQPHSGSRKIQVSFNLRDLSDNVVKCTLWEDYATKFLNFNNNNSDAGPTIVCMNYAKAKQEGKFPLTVSNTWSTTELFINEGLPEINAFKKNFLLAIEKGTLSTVPVSQSQGMTQSLGSQLTPEQKFYQNAEVMPLRKMVQLSEETKCITVVKTIKVKSNKGGWYYFACYKCPRQVIGYTSPFKCGGGHPTEIEIIRYKLDVEVGNDYPQCIDDIAGKTLAVKVKWQPDRKSGSVIAISQVNFGNLDQSLLFIIGKETKLCFQKNNTVAIRWHFISTTDCANNKDLQLSDEDLENLTLLEIEQCLQDHRRSLNFFVGMPYPNGYVLEQLGNRLIYDERNYDVESLKEEYAQLLLYADEQRCHYNKIKNDVDKQEGGVFFLHGYGGTGKTFIWRTLASALRSKQDIVITVATSGIAALVLPGGRTAHSKFKIPILTNYDYLLNRAILASTIECVDSINDYVLSLMPGEETEYLSANSVDRLEIHDEAVVRLFTPEFLASLRTSGLPNHSIKLKVGTPIMLMRNLNQYSGLCNGTRMIVTKHAQHVLEAKVIGGKYHGNIIFLPRIDMSPSQSPWPFKLNRRQFPVIVSFAMTINKSQGQSLDYVGIYLPRSVFSHGQIYVAVSRVKSKQGIKILIHDDKNLPKVTQQMWYTKKYSTMF</sequence>
<dbReference type="FunFam" id="3.40.50.300:FF:002884">
    <property type="entry name" value="ATP-dependent DNA helicase"/>
    <property type="match status" value="1"/>
</dbReference>
<dbReference type="GO" id="GO:0005524">
    <property type="term" value="F:ATP binding"/>
    <property type="evidence" value="ECO:0007669"/>
    <property type="project" value="UniProtKB-KW"/>
</dbReference>
<organism evidence="5 6">
    <name type="scientific">Trifolium subterraneum</name>
    <name type="common">Subterranean clover</name>
    <dbReference type="NCBI Taxonomy" id="3900"/>
    <lineage>
        <taxon>Eukaryota</taxon>
        <taxon>Viridiplantae</taxon>
        <taxon>Streptophyta</taxon>
        <taxon>Embryophyta</taxon>
        <taxon>Tracheophyta</taxon>
        <taxon>Spermatophyta</taxon>
        <taxon>Magnoliopsida</taxon>
        <taxon>eudicotyledons</taxon>
        <taxon>Gunneridae</taxon>
        <taxon>Pentapetalae</taxon>
        <taxon>rosids</taxon>
        <taxon>fabids</taxon>
        <taxon>Fabales</taxon>
        <taxon>Fabaceae</taxon>
        <taxon>Papilionoideae</taxon>
        <taxon>50 kb inversion clade</taxon>
        <taxon>NPAAA clade</taxon>
        <taxon>Hologalegina</taxon>
        <taxon>IRL clade</taxon>
        <taxon>Trifolieae</taxon>
        <taxon>Trifolium</taxon>
    </lineage>
</organism>
<dbReference type="CDD" id="cd04481">
    <property type="entry name" value="RPA1_DBD_B_like"/>
    <property type="match status" value="1"/>
</dbReference>
<dbReference type="InterPro" id="IPR049163">
    <property type="entry name" value="Pif1-like_2B_dom"/>
</dbReference>
<dbReference type="SUPFAM" id="SSF50249">
    <property type="entry name" value="Nucleic acid-binding proteins"/>
    <property type="match status" value="2"/>
</dbReference>
<dbReference type="Pfam" id="PF05970">
    <property type="entry name" value="PIF1"/>
    <property type="match status" value="1"/>
</dbReference>
<dbReference type="GO" id="GO:0006310">
    <property type="term" value="P:DNA recombination"/>
    <property type="evidence" value="ECO:0007669"/>
    <property type="project" value="UniProtKB-KW"/>
</dbReference>
<dbReference type="CDD" id="cd18809">
    <property type="entry name" value="SF1_C_RecD"/>
    <property type="match status" value="1"/>
</dbReference>
<dbReference type="Gene3D" id="2.40.50.140">
    <property type="entry name" value="Nucleic acid-binding proteins"/>
    <property type="match status" value="2"/>
</dbReference>
<proteinExistence type="inferred from homology"/>
<dbReference type="EC" id="5.6.2.3" evidence="1"/>